<dbReference type="SMART" id="SM00479">
    <property type="entry name" value="EXOIII"/>
    <property type="match status" value="1"/>
</dbReference>
<dbReference type="PANTHER" id="PTHR30231:SF41">
    <property type="entry name" value="DNA POLYMERASE III SUBUNIT EPSILON"/>
    <property type="match status" value="1"/>
</dbReference>
<organism evidence="2">
    <name type="scientific">marine sediment metagenome</name>
    <dbReference type="NCBI Taxonomy" id="412755"/>
    <lineage>
        <taxon>unclassified sequences</taxon>
        <taxon>metagenomes</taxon>
        <taxon>ecological metagenomes</taxon>
    </lineage>
</organism>
<dbReference type="PANTHER" id="PTHR30231">
    <property type="entry name" value="DNA POLYMERASE III SUBUNIT EPSILON"/>
    <property type="match status" value="1"/>
</dbReference>
<dbReference type="InterPro" id="IPR036397">
    <property type="entry name" value="RNaseH_sf"/>
</dbReference>
<dbReference type="GO" id="GO:0045004">
    <property type="term" value="P:DNA replication proofreading"/>
    <property type="evidence" value="ECO:0007669"/>
    <property type="project" value="TreeGrafter"/>
</dbReference>
<dbReference type="Pfam" id="PF00929">
    <property type="entry name" value="RNase_T"/>
    <property type="match status" value="1"/>
</dbReference>
<dbReference type="Gene3D" id="3.30.420.10">
    <property type="entry name" value="Ribonuclease H-like superfamily/Ribonuclease H"/>
    <property type="match status" value="1"/>
</dbReference>
<dbReference type="InterPro" id="IPR012337">
    <property type="entry name" value="RNaseH-like_sf"/>
</dbReference>
<dbReference type="GO" id="GO:0005829">
    <property type="term" value="C:cytosol"/>
    <property type="evidence" value="ECO:0007669"/>
    <property type="project" value="TreeGrafter"/>
</dbReference>
<evidence type="ECO:0000313" key="2">
    <source>
        <dbReference type="EMBL" id="KKM82398.1"/>
    </source>
</evidence>
<gene>
    <name evidence="2" type="ORF">LCGC14_1320070</name>
</gene>
<evidence type="ECO:0000259" key="1">
    <source>
        <dbReference type="SMART" id="SM00479"/>
    </source>
</evidence>
<dbReference type="InterPro" id="IPR013520">
    <property type="entry name" value="Ribonucl_H"/>
</dbReference>
<reference evidence="2" key="1">
    <citation type="journal article" date="2015" name="Nature">
        <title>Complex archaea that bridge the gap between prokaryotes and eukaryotes.</title>
        <authorList>
            <person name="Spang A."/>
            <person name="Saw J.H."/>
            <person name="Jorgensen S.L."/>
            <person name="Zaremba-Niedzwiedzka K."/>
            <person name="Martijn J."/>
            <person name="Lind A.E."/>
            <person name="van Eijk R."/>
            <person name="Schleper C."/>
            <person name="Guy L."/>
            <person name="Ettema T.J."/>
        </authorList>
    </citation>
    <scope>NUCLEOTIDE SEQUENCE</scope>
</reference>
<dbReference type="CDD" id="cd06127">
    <property type="entry name" value="DEDDh"/>
    <property type="match status" value="1"/>
</dbReference>
<dbReference type="SUPFAM" id="SSF53098">
    <property type="entry name" value="Ribonuclease H-like"/>
    <property type="match status" value="1"/>
</dbReference>
<accession>A0A0F9KKC9</accession>
<feature type="domain" description="Exonuclease" evidence="1">
    <location>
        <begin position="3"/>
        <end position="188"/>
    </location>
</feature>
<protein>
    <recommendedName>
        <fullName evidence="1">Exonuclease domain-containing protein</fullName>
    </recommendedName>
</protein>
<comment type="caution">
    <text evidence="2">The sequence shown here is derived from an EMBL/GenBank/DDBJ whole genome shotgun (WGS) entry which is preliminary data.</text>
</comment>
<dbReference type="GO" id="GO:0003676">
    <property type="term" value="F:nucleic acid binding"/>
    <property type="evidence" value="ECO:0007669"/>
    <property type="project" value="InterPro"/>
</dbReference>
<dbReference type="AlphaFoldDB" id="A0A0F9KKC9"/>
<sequence>MGKILWLDTETSGINAFTNDIIQIGYLIEIDGQMMEESEIFMKPGPDSVISPEALMKNKFSEKDFESFQSQSEGIYKFETALQRHVDRFDSRDKFVLAGYNVGFDDKFLRAAFKKNKNDYYGAYIMWAKLDVQSFLARYLIETDTSLPNQKLETVCHHFDIEFDAHDALEDIKATRKLYTILTEEIPKDV</sequence>
<dbReference type="EMBL" id="LAZR01007869">
    <property type="protein sequence ID" value="KKM82398.1"/>
    <property type="molecule type" value="Genomic_DNA"/>
</dbReference>
<name>A0A0F9KKC9_9ZZZZ</name>
<proteinExistence type="predicted"/>
<dbReference type="GO" id="GO:0008408">
    <property type="term" value="F:3'-5' exonuclease activity"/>
    <property type="evidence" value="ECO:0007669"/>
    <property type="project" value="TreeGrafter"/>
</dbReference>